<reference evidence="5 6" key="1">
    <citation type="journal article" date="2004" name="Environ. Microbiol.">
        <title>Phylogeny-function analysis of (meta)genomic libraries: screening for expression of ribosomal RNA genes by large-insert library fluorescent in situ hybridization (LIL-FISH).</title>
        <authorList>
            <person name="Leveau J.H."/>
            <person name="Gerards S."/>
            <person name="de Boer W."/>
            <person name="van Veen J.A."/>
        </authorList>
    </citation>
    <scope>NUCLEOTIDE SEQUENCE [LARGE SCALE GENOMIC DNA]</scope>
    <source>
        <strain evidence="5 6">Ter331</strain>
    </source>
</reference>
<dbReference type="EMBL" id="CP002745">
    <property type="protein sequence ID" value="AEK63050.1"/>
    <property type="molecule type" value="Genomic_DNA"/>
</dbReference>
<dbReference type="STRING" id="1005048.CFU_3226"/>
<evidence type="ECO:0000256" key="2">
    <source>
        <dbReference type="ARBA" id="ARBA00023315"/>
    </source>
</evidence>
<dbReference type="AlphaFoldDB" id="G0ACU5"/>
<feature type="region of interest" description="Disordered" evidence="3">
    <location>
        <begin position="1"/>
        <end position="24"/>
    </location>
</feature>
<name>G0ACU5_COLFT</name>
<dbReference type="PROSITE" id="PS51186">
    <property type="entry name" value="GNAT"/>
    <property type="match status" value="1"/>
</dbReference>
<evidence type="ECO:0000256" key="3">
    <source>
        <dbReference type="SAM" id="MobiDB-lite"/>
    </source>
</evidence>
<protein>
    <submittedName>
        <fullName evidence="5">Histone acetyltransferase HPA2 related acetyltransferase</fullName>
    </submittedName>
</protein>
<dbReference type="InterPro" id="IPR000182">
    <property type="entry name" value="GNAT_dom"/>
</dbReference>
<dbReference type="HOGENOM" id="CLU_1003659_0_0_4"/>
<evidence type="ECO:0000259" key="4">
    <source>
        <dbReference type="PROSITE" id="PS51186"/>
    </source>
</evidence>
<dbReference type="SUPFAM" id="SSF55729">
    <property type="entry name" value="Acyl-CoA N-acyltransferases (Nat)"/>
    <property type="match status" value="1"/>
</dbReference>
<organism evidence="5 6">
    <name type="scientific">Collimonas fungivorans (strain Ter331)</name>
    <dbReference type="NCBI Taxonomy" id="1005048"/>
    <lineage>
        <taxon>Bacteria</taxon>
        <taxon>Pseudomonadati</taxon>
        <taxon>Pseudomonadota</taxon>
        <taxon>Betaproteobacteria</taxon>
        <taxon>Burkholderiales</taxon>
        <taxon>Oxalobacteraceae</taxon>
        <taxon>Collimonas</taxon>
    </lineage>
</organism>
<dbReference type="PANTHER" id="PTHR43877">
    <property type="entry name" value="AMINOALKYLPHOSPHONATE N-ACETYLTRANSFERASE-RELATED-RELATED"/>
    <property type="match status" value="1"/>
</dbReference>
<reference evidence="5 6" key="5">
    <citation type="journal article" date="2011" name="ISME J.">
        <title>Dual transcriptional profiling of a bacterial/fungal confrontation: Collimonas fungivorans versus Aspergillus niger.</title>
        <authorList>
            <person name="Mela F."/>
            <person name="Fritsche K."/>
            <person name="de Boer W."/>
            <person name="van Veen J.A."/>
            <person name="de Graaff L.H."/>
            <person name="van den Berg M."/>
            <person name="Leveau J.H."/>
        </authorList>
    </citation>
    <scope>NUCLEOTIDE SEQUENCE [LARGE SCALE GENOMIC DNA]</scope>
    <source>
        <strain evidence="5 6">Ter331</strain>
    </source>
</reference>
<gene>
    <name evidence="5" type="ordered locus">CFU_3226</name>
</gene>
<dbReference type="PANTHER" id="PTHR43877:SF2">
    <property type="entry name" value="AMINOALKYLPHOSPHONATE N-ACETYLTRANSFERASE-RELATED"/>
    <property type="match status" value="1"/>
</dbReference>
<evidence type="ECO:0000256" key="1">
    <source>
        <dbReference type="ARBA" id="ARBA00022679"/>
    </source>
</evidence>
<keyword evidence="2" id="KW-0012">Acyltransferase</keyword>
<accession>G0ACU5</accession>
<reference evidence="5 6" key="2">
    <citation type="journal article" date="2006" name="J. Microbiol. Methods">
        <title>Genomic flank-sequencing of plasposon insertion sites for rapid identification of functional genes.</title>
        <authorList>
            <person name="Leveau J.H."/>
            <person name="Gerards S."/>
            <person name="Fritsche K."/>
            <person name="Zondag G."/>
            <person name="van Veen J.A."/>
        </authorList>
    </citation>
    <scope>NUCLEOTIDE SEQUENCE [LARGE SCALE GENOMIC DNA]</scope>
    <source>
        <strain evidence="5 6">Ter331</strain>
    </source>
</reference>
<dbReference type="eggNOG" id="COG1247">
    <property type="taxonomic scope" value="Bacteria"/>
</dbReference>
<reference evidence="5 6" key="4">
    <citation type="journal article" date="2010" name="Environ. Microbiol.">
        <title>The bacterial genus Collimonas: mycophagy, weathering and other adaptive solutions to life in oligotrophic soil environments.</title>
        <authorList>
            <person name="Leveau J.H."/>
            <person name="Uroz S."/>
            <person name="de Boer W."/>
        </authorList>
    </citation>
    <scope>NUCLEOTIDE SEQUENCE [LARGE SCALE GENOMIC DNA]</scope>
    <source>
        <strain evidence="5 6">Ter331</strain>
    </source>
</reference>
<reference evidence="6" key="6">
    <citation type="submission" date="2011-05" db="EMBL/GenBank/DDBJ databases">
        <title>Complete sequence of Collimonas fungivorans Ter331.</title>
        <authorList>
            <person name="Leveau J.H."/>
        </authorList>
    </citation>
    <scope>NUCLEOTIDE SEQUENCE [LARGE SCALE GENOMIC DNA]</scope>
    <source>
        <strain evidence="6">Ter331</strain>
    </source>
</reference>
<dbReference type="InterPro" id="IPR050832">
    <property type="entry name" value="Bact_Acetyltransf"/>
</dbReference>
<proteinExistence type="predicted"/>
<dbReference type="Proteomes" id="UP000008392">
    <property type="component" value="Chromosome"/>
</dbReference>
<evidence type="ECO:0000313" key="6">
    <source>
        <dbReference type="Proteomes" id="UP000008392"/>
    </source>
</evidence>
<dbReference type="InterPro" id="IPR016181">
    <property type="entry name" value="Acyl_CoA_acyltransferase"/>
</dbReference>
<dbReference type="Pfam" id="PF00583">
    <property type="entry name" value="Acetyltransf_1"/>
    <property type="match status" value="1"/>
</dbReference>
<dbReference type="CDD" id="cd04301">
    <property type="entry name" value="NAT_SF"/>
    <property type="match status" value="1"/>
</dbReference>
<reference evidence="5 6" key="3">
    <citation type="journal article" date="2008" name="FEMS Microbiol. Ecol.">
        <title>Identification and characterization of genes underlying chitinolysis in Collimonas fungivorans Ter331.</title>
        <authorList>
            <person name="Fritsche K."/>
            <person name="de Boer W."/>
            <person name="Gerards S."/>
            <person name="van den Berg M."/>
            <person name="van Veen J.A."/>
            <person name="Leveau J.H."/>
        </authorList>
    </citation>
    <scope>NUCLEOTIDE SEQUENCE [LARGE SCALE GENOMIC DNA]</scope>
    <source>
        <strain evidence="5 6">Ter331</strain>
    </source>
</reference>
<dbReference type="KEGG" id="cfu:CFU_3226"/>
<evidence type="ECO:0000313" key="5">
    <source>
        <dbReference type="EMBL" id="AEK63050.1"/>
    </source>
</evidence>
<dbReference type="GO" id="GO:0016747">
    <property type="term" value="F:acyltransferase activity, transferring groups other than amino-acyl groups"/>
    <property type="evidence" value="ECO:0007669"/>
    <property type="project" value="InterPro"/>
</dbReference>
<keyword evidence="6" id="KW-1185">Reference proteome</keyword>
<feature type="domain" description="N-acetyltransferase" evidence="4">
    <location>
        <begin position="109"/>
        <end position="275"/>
    </location>
</feature>
<keyword evidence="1 5" id="KW-0808">Transferase</keyword>
<dbReference type="Gene3D" id="3.40.630.30">
    <property type="match status" value="1"/>
</dbReference>
<sequence length="277" mass="30674">MAPTHAAAIRPATPAPDRSPAPSGSRAGYPWSCCLQHNDRTTGSRPVRQILCLRGVRRDSWNWPLKFTMEMGIRILRLKWLRAGKYSRCLPANNHLSCDKFIHIGSSYMKIRALTPADLASYRQLRLESILDSPSSFVPTLEEESAVPEEQMAARLKAGPFQVIYGAFQGEVLVGTVGLVRDSRSKIYHRATVVGVYVTPEARASGAAQGMFEAVIAHARAIPELVQLDLKVNTVNPRARALYAKLGFVSCGIDHRALYIDGQFHDEERMALYLDAA</sequence>